<comment type="caution">
    <text evidence="2">The sequence shown here is derived from an EMBL/GenBank/DDBJ whole genome shotgun (WGS) entry which is preliminary data.</text>
</comment>
<keyword evidence="3" id="KW-1185">Reference proteome</keyword>
<protein>
    <submittedName>
        <fullName evidence="2">Uncharacterized protein</fullName>
    </submittedName>
</protein>
<keyword evidence="1" id="KW-0812">Transmembrane</keyword>
<organism evidence="2 3">
    <name type="scientific">Methanospirillum lacunae</name>
    <dbReference type="NCBI Taxonomy" id="668570"/>
    <lineage>
        <taxon>Archaea</taxon>
        <taxon>Methanobacteriati</taxon>
        <taxon>Methanobacteriota</taxon>
        <taxon>Stenosarchaea group</taxon>
        <taxon>Methanomicrobia</taxon>
        <taxon>Methanomicrobiales</taxon>
        <taxon>Methanospirillaceae</taxon>
        <taxon>Methanospirillum</taxon>
    </lineage>
</organism>
<evidence type="ECO:0000256" key="1">
    <source>
        <dbReference type="SAM" id="Phobius"/>
    </source>
</evidence>
<keyword evidence="1" id="KW-0472">Membrane</keyword>
<sequence length="515" mass="59059">MFIFYYCNSRDVVIMGLHRNNPGIMISVVIIAFISLISVIGFWAEATCAEPEICRALPGTGDLYTGLIWKEESRGCDIDSKQGSSCVYYHGYSAKDPDDRVAVVSVCLDWNNEEIASLYDFMSSPDAYRQSQEKIWSEHGPVEPIPDLPGGLFWTSDEKNGFFVHSQAFLWKRPGVYGNVDVNAEYKLDTYTGISLEKFSRDEAIRLAKLTWNRLDEGTPGPDAMKPTPTSTPVVTRDYGELIWTLRYYLPSQFGKYPDEVLYKALVINESGVLGRDQGITYALKDNMMRDITSFRDSFSKEIPGWQGRLVDEAGENVIGKEIEDTMGVMDIAESYITAVDAGLGYESVIALPEFGPIYGLLGLYRELEKKMRFYRDNIVIPDIADEIYHTYKSKRAAQQSPKEAFDDAIYGSNAYYQLRSYPVFAQWKPEDLDLVLAERFEQRYHAEELLDLRTYMLEHGDLFIRGIIWQYRDKLDRLERTCQAITDGRIQADIPYEAYKIEKWWYLPKELRGG</sequence>
<dbReference type="Proteomes" id="UP000245657">
    <property type="component" value="Unassembled WGS sequence"/>
</dbReference>
<feature type="transmembrane region" description="Helical" evidence="1">
    <location>
        <begin position="24"/>
        <end position="44"/>
    </location>
</feature>
<accession>A0A2V2N9Y0</accession>
<evidence type="ECO:0000313" key="3">
    <source>
        <dbReference type="Proteomes" id="UP000245657"/>
    </source>
</evidence>
<dbReference type="AlphaFoldDB" id="A0A2V2N9Y0"/>
<dbReference type="EMBL" id="QGMY01000007">
    <property type="protein sequence ID" value="PWR72073.1"/>
    <property type="molecule type" value="Genomic_DNA"/>
</dbReference>
<evidence type="ECO:0000313" key="2">
    <source>
        <dbReference type="EMBL" id="PWR72073.1"/>
    </source>
</evidence>
<gene>
    <name evidence="2" type="ORF">DK846_08775</name>
</gene>
<name>A0A2V2N9Y0_9EURY</name>
<reference evidence="2 3" key="1">
    <citation type="submission" date="2018-05" db="EMBL/GenBank/DDBJ databases">
        <title>Draft genome of Methanospirillum lacunae Ki8-1.</title>
        <authorList>
            <person name="Dueholm M.S."/>
            <person name="Nielsen P.H."/>
            <person name="Bakmann L.F."/>
            <person name="Otzen D.E."/>
        </authorList>
    </citation>
    <scope>NUCLEOTIDE SEQUENCE [LARGE SCALE GENOMIC DNA]</scope>
    <source>
        <strain evidence="2 3">Ki8-1</strain>
    </source>
</reference>
<keyword evidence="1" id="KW-1133">Transmembrane helix</keyword>
<proteinExistence type="predicted"/>